<dbReference type="GO" id="GO:1990904">
    <property type="term" value="C:ribonucleoprotein complex"/>
    <property type="evidence" value="ECO:0007669"/>
    <property type="project" value="UniProtKB-KW"/>
</dbReference>
<dbReference type="OMA" id="KWGVAHI"/>
<dbReference type="NCBIfam" id="TIGR03632">
    <property type="entry name" value="uS11_bact"/>
    <property type="match status" value="1"/>
</dbReference>
<evidence type="ECO:0000256" key="3">
    <source>
        <dbReference type="ARBA" id="ARBA00022884"/>
    </source>
</evidence>
<dbReference type="AlphaFoldDB" id="A0A172XBN7"/>
<sequence>MSAKVSTNKKKVKKNIGEGNVYIQATFNNTIVTVSDIRGNTLAWASAGGMGFKGAKKSTPYAAQMTAESALGKVKDFGINYVHVFVKGPGIGRESAIRTVGSTGIIVKSISDVTPIPHNGCRPKKTRRV</sequence>
<evidence type="ECO:0000256" key="1">
    <source>
        <dbReference type="ARBA" id="ARBA00006194"/>
    </source>
</evidence>
<comment type="function">
    <text evidence="7">Located on the platform of the 30S subunit, it bridges several disparate RNA helices of the 16S rRNA. Forms part of the Shine-Dalgarno cleft in the 70S ribosome.</text>
</comment>
<dbReference type="GO" id="GO:0005840">
    <property type="term" value="C:ribosome"/>
    <property type="evidence" value="ECO:0007669"/>
    <property type="project" value="UniProtKB-KW"/>
</dbReference>
<comment type="similarity">
    <text evidence="1 7 8">Belongs to the universal ribosomal protein uS11 family.</text>
</comment>
<dbReference type="PANTHER" id="PTHR11759">
    <property type="entry name" value="40S RIBOSOMAL PROTEIN S14/30S RIBOSOMAL PROTEIN S11"/>
    <property type="match status" value="1"/>
</dbReference>
<dbReference type="RefSeq" id="WP_011772447.1">
    <property type="nucleotide sequence ID" value="NZ_CP015629.1"/>
</dbReference>
<name>A0A172XBN7_BORTU</name>
<dbReference type="HAMAP" id="MF_01310">
    <property type="entry name" value="Ribosomal_uS11"/>
    <property type="match status" value="1"/>
</dbReference>
<evidence type="ECO:0000256" key="5">
    <source>
        <dbReference type="ARBA" id="ARBA00023274"/>
    </source>
</evidence>
<evidence type="ECO:0000256" key="7">
    <source>
        <dbReference type="HAMAP-Rule" id="MF_01310"/>
    </source>
</evidence>
<dbReference type="SUPFAM" id="SSF53137">
    <property type="entry name" value="Translational machinery components"/>
    <property type="match status" value="1"/>
</dbReference>
<proteinExistence type="inferred from homology"/>
<dbReference type="Pfam" id="PF00411">
    <property type="entry name" value="Ribosomal_S11"/>
    <property type="match status" value="1"/>
</dbReference>
<dbReference type="EMBL" id="CP015629">
    <property type="protein sequence ID" value="ANF33968.1"/>
    <property type="molecule type" value="Genomic_DNA"/>
</dbReference>
<evidence type="ECO:0000256" key="2">
    <source>
        <dbReference type="ARBA" id="ARBA00022730"/>
    </source>
</evidence>
<dbReference type="GO" id="GO:0006412">
    <property type="term" value="P:translation"/>
    <property type="evidence" value="ECO:0007669"/>
    <property type="project" value="UniProtKB-UniRule"/>
</dbReference>
<gene>
    <name evidence="7" type="primary">rpsK</name>
    <name evidence="9" type="ORF">A7978_02505</name>
</gene>
<dbReference type="Gene3D" id="3.30.420.80">
    <property type="entry name" value="Ribosomal protein S11"/>
    <property type="match status" value="1"/>
</dbReference>
<dbReference type="InterPro" id="IPR036967">
    <property type="entry name" value="Ribosomal_uS11_sf"/>
</dbReference>
<organism evidence="9 10">
    <name type="scientific">Borrelia turicatae</name>
    <dbReference type="NCBI Taxonomy" id="142"/>
    <lineage>
        <taxon>Bacteria</taxon>
        <taxon>Pseudomonadati</taxon>
        <taxon>Spirochaetota</taxon>
        <taxon>Spirochaetia</taxon>
        <taxon>Spirochaetales</taxon>
        <taxon>Borreliaceae</taxon>
        <taxon>Borrelia</taxon>
    </lineage>
</organism>
<dbReference type="NCBIfam" id="NF003698">
    <property type="entry name" value="PRK05309.1"/>
    <property type="match status" value="1"/>
</dbReference>
<keyword evidence="4 7" id="KW-0689">Ribosomal protein</keyword>
<dbReference type="InterPro" id="IPR001971">
    <property type="entry name" value="Ribosomal_uS11"/>
</dbReference>
<evidence type="ECO:0000256" key="8">
    <source>
        <dbReference type="RuleBase" id="RU003629"/>
    </source>
</evidence>
<reference evidence="9 10" key="1">
    <citation type="submission" date="2016-05" db="EMBL/GenBank/DDBJ databases">
        <title>Chromosome and linear plasmid sequence of a 2015 human isolate of tick-borne relapsing fever spirochete, Borrelia turicatae.</title>
        <authorList>
            <person name="Kingry L.C."/>
            <person name="Dhwani B."/>
            <person name="Replogle A."/>
            <person name="Sexton C."/>
            <person name="Rowe L."/>
            <person name="Stermole B.M."/>
            <person name="Christensen A.M."/>
            <person name="Schriefer M.E."/>
        </authorList>
    </citation>
    <scope>NUCLEOTIDE SEQUENCE [LARGE SCALE GENOMIC DNA]</scope>
    <source>
        <strain evidence="9 10">BTE5EL</strain>
    </source>
</reference>
<dbReference type="GO" id="GO:0019843">
    <property type="term" value="F:rRNA binding"/>
    <property type="evidence" value="ECO:0007669"/>
    <property type="project" value="UniProtKB-UniRule"/>
</dbReference>
<evidence type="ECO:0000256" key="6">
    <source>
        <dbReference type="ARBA" id="ARBA00035160"/>
    </source>
</evidence>
<dbReference type="FunFam" id="3.30.420.80:FF:000010">
    <property type="entry name" value="30S ribosomal protein S11"/>
    <property type="match status" value="1"/>
</dbReference>
<keyword evidence="2 7" id="KW-0699">rRNA-binding</keyword>
<protein>
    <recommendedName>
        <fullName evidence="6 7">Small ribosomal subunit protein uS11</fullName>
    </recommendedName>
</protein>
<evidence type="ECO:0000256" key="4">
    <source>
        <dbReference type="ARBA" id="ARBA00022980"/>
    </source>
</evidence>
<evidence type="ECO:0000313" key="10">
    <source>
        <dbReference type="Proteomes" id="UP000264231"/>
    </source>
</evidence>
<comment type="subunit">
    <text evidence="7">Part of the 30S ribosomal subunit. Interacts with proteins S7 and S18. Binds to IF-3.</text>
</comment>
<dbReference type="Proteomes" id="UP000264231">
    <property type="component" value="Chromosome"/>
</dbReference>
<dbReference type="GO" id="GO:0003735">
    <property type="term" value="F:structural constituent of ribosome"/>
    <property type="evidence" value="ECO:0007669"/>
    <property type="project" value="InterPro"/>
</dbReference>
<accession>A0A172XBN7</accession>
<dbReference type="PIRSF" id="PIRSF002131">
    <property type="entry name" value="Ribosomal_S11"/>
    <property type="match status" value="1"/>
</dbReference>
<dbReference type="PROSITE" id="PS00054">
    <property type="entry name" value="RIBOSOMAL_S11"/>
    <property type="match status" value="1"/>
</dbReference>
<keyword evidence="3 7" id="KW-0694">RNA-binding</keyword>
<evidence type="ECO:0000313" key="9">
    <source>
        <dbReference type="EMBL" id="ANF33968.1"/>
    </source>
</evidence>
<dbReference type="InterPro" id="IPR019981">
    <property type="entry name" value="Ribosomal_uS11_bac-type"/>
</dbReference>
<dbReference type="InterPro" id="IPR018102">
    <property type="entry name" value="Ribosomal_uS11_CS"/>
</dbReference>
<keyword evidence="5 7" id="KW-0687">Ribonucleoprotein</keyword>